<name>A0ABP4JGN0_9MICO</name>
<gene>
    <name evidence="6" type="ORF">GCM10009640_11760</name>
</gene>
<keyword evidence="1" id="KW-0808">Transferase</keyword>
<keyword evidence="3" id="KW-0902">Two-component regulatory system</keyword>
<feature type="transmembrane region" description="Helical" evidence="4">
    <location>
        <begin position="100"/>
        <end position="121"/>
    </location>
</feature>
<keyword evidence="4" id="KW-0812">Transmembrane</keyword>
<proteinExistence type="predicted"/>
<dbReference type="PANTHER" id="PTHR24421">
    <property type="entry name" value="NITRATE/NITRITE SENSOR PROTEIN NARX-RELATED"/>
    <property type="match status" value="1"/>
</dbReference>
<protein>
    <recommendedName>
        <fullName evidence="5">Signal transduction histidine kinase subgroup 3 dimerisation and phosphoacceptor domain-containing protein</fullName>
    </recommendedName>
</protein>
<dbReference type="RefSeq" id="WP_343918362.1">
    <property type="nucleotide sequence ID" value="NZ_BAAAKK010000003.1"/>
</dbReference>
<evidence type="ECO:0000256" key="2">
    <source>
        <dbReference type="ARBA" id="ARBA00022777"/>
    </source>
</evidence>
<dbReference type="InterPro" id="IPR011712">
    <property type="entry name" value="Sig_transdc_His_kin_sub3_dim/P"/>
</dbReference>
<dbReference type="InterPro" id="IPR050482">
    <property type="entry name" value="Sensor_HK_TwoCompSys"/>
</dbReference>
<reference evidence="7" key="1">
    <citation type="journal article" date="2019" name="Int. J. Syst. Evol. Microbiol.">
        <title>The Global Catalogue of Microorganisms (GCM) 10K type strain sequencing project: providing services to taxonomists for standard genome sequencing and annotation.</title>
        <authorList>
            <consortium name="The Broad Institute Genomics Platform"/>
            <consortium name="The Broad Institute Genome Sequencing Center for Infectious Disease"/>
            <person name="Wu L."/>
            <person name="Ma J."/>
        </authorList>
    </citation>
    <scope>NUCLEOTIDE SEQUENCE [LARGE SCALE GENOMIC DNA]</scope>
    <source>
        <strain evidence="7">JCM 12398</strain>
    </source>
</reference>
<evidence type="ECO:0000256" key="1">
    <source>
        <dbReference type="ARBA" id="ARBA00022679"/>
    </source>
</evidence>
<evidence type="ECO:0000313" key="7">
    <source>
        <dbReference type="Proteomes" id="UP001501266"/>
    </source>
</evidence>
<keyword evidence="2" id="KW-0418">Kinase</keyword>
<dbReference type="Proteomes" id="UP001501266">
    <property type="component" value="Unassembled WGS sequence"/>
</dbReference>
<evidence type="ECO:0000313" key="6">
    <source>
        <dbReference type="EMBL" id="GAA1421198.1"/>
    </source>
</evidence>
<dbReference type="Pfam" id="PF07730">
    <property type="entry name" value="HisKA_3"/>
    <property type="match status" value="1"/>
</dbReference>
<sequence length="398" mass="41210">MARSLLGGLFRPAPFGPGDDPGVAPWALPGGPTDLPYRWHGVRLNLLFGFLVGVVFLVFAVPTIADGVGPAGLGLRIGYLAVLAAAYVGAAWTADASLRVRWWCVAGCTALVLGAALLWGWDFAGFGVFPAALVATLIPWHHARFALVGWAAVLGLAGLLGGSWMPALIAALSLGIGLGIAGWLESSRIRRMLERSRIRIEALTVAAERERISRDLHDILGHSLTAITIKSSLAVRLADEQASAAKEEMAAVEAIARQALADVRATVSGLAQIRLATELASARSVLLAAGVEAETPVALPTLPDAVSELFGYVVRESVTNVVRHADATRCAIEVDERSVEVRDDGVGMRGDRSGRGLIGLGERVAAAGGVLEVSAAPGGGVSVRAVLAASPEATAGVP</sequence>
<keyword evidence="7" id="KW-1185">Reference proteome</keyword>
<dbReference type="Gene3D" id="1.20.5.1930">
    <property type="match status" value="1"/>
</dbReference>
<feature type="transmembrane region" description="Helical" evidence="4">
    <location>
        <begin position="164"/>
        <end position="184"/>
    </location>
</feature>
<dbReference type="InterPro" id="IPR036890">
    <property type="entry name" value="HATPase_C_sf"/>
</dbReference>
<evidence type="ECO:0000256" key="3">
    <source>
        <dbReference type="ARBA" id="ARBA00023012"/>
    </source>
</evidence>
<dbReference type="PANTHER" id="PTHR24421:SF63">
    <property type="entry name" value="SENSOR HISTIDINE KINASE DESK"/>
    <property type="match status" value="1"/>
</dbReference>
<feature type="transmembrane region" description="Helical" evidence="4">
    <location>
        <begin position="46"/>
        <end position="65"/>
    </location>
</feature>
<organism evidence="6 7">
    <name type="scientific">Agrococcus citreus</name>
    <dbReference type="NCBI Taxonomy" id="84643"/>
    <lineage>
        <taxon>Bacteria</taxon>
        <taxon>Bacillati</taxon>
        <taxon>Actinomycetota</taxon>
        <taxon>Actinomycetes</taxon>
        <taxon>Micrococcales</taxon>
        <taxon>Microbacteriaceae</taxon>
        <taxon>Agrococcus</taxon>
    </lineage>
</organism>
<keyword evidence="4" id="KW-0472">Membrane</keyword>
<keyword evidence="4" id="KW-1133">Transmembrane helix</keyword>
<feature type="transmembrane region" description="Helical" evidence="4">
    <location>
        <begin position="128"/>
        <end position="152"/>
    </location>
</feature>
<comment type="caution">
    <text evidence="6">The sequence shown here is derived from an EMBL/GenBank/DDBJ whole genome shotgun (WGS) entry which is preliminary data.</text>
</comment>
<feature type="transmembrane region" description="Helical" evidence="4">
    <location>
        <begin position="77"/>
        <end position="94"/>
    </location>
</feature>
<accession>A0ABP4JGN0</accession>
<dbReference type="Gene3D" id="3.30.565.10">
    <property type="entry name" value="Histidine kinase-like ATPase, C-terminal domain"/>
    <property type="match status" value="1"/>
</dbReference>
<dbReference type="EMBL" id="BAAAKK010000003">
    <property type="protein sequence ID" value="GAA1421198.1"/>
    <property type="molecule type" value="Genomic_DNA"/>
</dbReference>
<dbReference type="CDD" id="cd16917">
    <property type="entry name" value="HATPase_UhpB-NarQ-NarX-like"/>
    <property type="match status" value="1"/>
</dbReference>
<dbReference type="SUPFAM" id="SSF55874">
    <property type="entry name" value="ATPase domain of HSP90 chaperone/DNA topoisomerase II/histidine kinase"/>
    <property type="match status" value="1"/>
</dbReference>
<evidence type="ECO:0000259" key="5">
    <source>
        <dbReference type="Pfam" id="PF07730"/>
    </source>
</evidence>
<evidence type="ECO:0000256" key="4">
    <source>
        <dbReference type="SAM" id="Phobius"/>
    </source>
</evidence>
<feature type="domain" description="Signal transduction histidine kinase subgroup 3 dimerisation and phosphoacceptor" evidence="5">
    <location>
        <begin position="208"/>
        <end position="271"/>
    </location>
</feature>